<dbReference type="AlphaFoldDB" id="A0AA38SLF5"/>
<keyword evidence="2" id="KW-1185">Reference proteome</keyword>
<dbReference type="Proteomes" id="UP001172457">
    <property type="component" value="Chromosome 6"/>
</dbReference>
<reference evidence="1" key="1">
    <citation type="submission" date="2023-03" db="EMBL/GenBank/DDBJ databases">
        <title>Chromosome-scale reference genome and RAD-based genetic map of yellow starthistle (Centaurea solstitialis) reveal putative structural variation and QTLs associated with invader traits.</title>
        <authorList>
            <person name="Reatini B."/>
            <person name="Cang F.A."/>
            <person name="Jiang Q."/>
            <person name="Mckibben M.T.W."/>
            <person name="Barker M.S."/>
            <person name="Rieseberg L.H."/>
            <person name="Dlugosch K.M."/>
        </authorList>
    </citation>
    <scope>NUCLEOTIDE SEQUENCE</scope>
    <source>
        <strain evidence="1">CAN-66</strain>
        <tissue evidence="1">Leaf</tissue>
    </source>
</reference>
<evidence type="ECO:0000313" key="2">
    <source>
        <dbReference type="Proteomes" id="UP001172457"/>
    </source>
</evidence>
<sequence>MEVTMMLNKQFPLKNFGLGSDANQGSYENILSYFAKGGATTKLRKQAKLCEEERSLRTITSLQAYIRNGTPQASPSISQSVLRLKEEWFNRNKIASVSLSRKPCARKET</sequence>
<organism evidence="1 2">
    <name type="scientific">Centaurea solstitialis</name>
    <name type="common">yellow star-thistle</name>
    <dbReference type="NCBI Taxonomy" id="347529"/>
    <lineage>
        <taxon>Eukaryota</taxon>
        <taxon>Viridiplantae</taxon>
        <taxon>Streptophyta</taxon>
        <taxon>Embryophyta</taxon>
        <taxon>Tracheophyta</taxon>
        <taxon>Spermatophyta</taxon>
        <taxon>Magnoliopsida</taxon>
        <taxon>eudicotyledons</taxon>
        <taxon>Gunneridae</taxon>
        <taxon>Pentapetalae</taxon>
        <taxon>asterids</taxon>
        <taxon>campanulids</taxon>
        <taxon>Asterales</taxon>
        <taxon>Asteraceae</taxon>
        <taxon>Carduoideae</taxon>
        <taxon>Cardueae</taxon>
        <taxon>Centaureinae</taxon>
        <taxon>Centaurea</taxon>
    </lineage>
</organism>
<proteinExistence type="predicted"/>
<evidence type="ECO:0000313" key="1">
    <source>
        <dbReference type="EMBL" id="KAJ9544874.1"/>
    </source>
</evidence>
<dbReference type="EMBL" id="JARYMX010000006">
    <property type="protein sequence ID" value="KAJ9544874.1"/>
    <property type="molecule type" value="Genomic_DNA"/>
</dbReference>
<gene>
    <name evidence="1" type="ORF">OSB04_024581</name>
</gene>
<name>A0AA38SLF5_9ASTR</name>
<accession>A0AA38SLF5</accession>
<comment type="caution">
    <text evidence="1">The sequence shown here is derived from an EMBL/GenBank/DDBJ whole genome shotgun (WGS) entry which is preliminary data.</text>
</comment>
<protein>
    <submittedName>
        <fullName evidence="1">Uncharacterized protein</fullName>
    </submittedName>
</protein>